<reference evidence="7 8" key="1">
    <citation type="submission" date="2015-01" db="EMBL/GenBank/DDBJ databases">
        <title>Genome of Sphingomonas taxi strain 30a.</title>
        <authorList>
            <person name="Eevers N."/>
            <person name="Van Hamme J."/>
            <person name="Bottos E."/>
            <person name="Weyens N."/>
            <person name="Vangronsveld J."/>
        </authorList>
    </citation>
    <scope>NUCLEOTIDE SEQUENCE [LARGE SCALE GENOMIC DNA]</scope>
    <source>
        <strain evidence="7 8">30a</strain>
    </source>
</reference>
<accession>A0A0D1JX55</accession>
<sequence>MAFLDAQARAVLFEPPDTHEEALARYALTPEDVAFARRRRRSHNRLGFAVQLALVRDLGRPLRSGETIPAAVLDTVADQIGIDPVVFELYARRDETRREHLAEIVAQLDLRTMRERDYRLCIRAAATGAVATEKGEPIVLAVIDALKAARIVVPGAGLVERLALAGRAMARRQAYRHLIAGLGPPTLASLDELLSERSGERTLLGWIADAPEGARPKSLKAVLARLEVVRRAGITDERRKTIHANRYGVIAKEARILHAREMQRFSADRRYATLTAFVIERQAALTDLAIDLFGRLLGTARRRAEWSRTERRLREADILAGVAVDHVRLGQALLAARASGADLSAAITSTLGWEVLETSVAVASGLVHPDRHDEFDELVDRQRSLRAVARLVFAAFSFRSFRPTDQILASIELLRAVYGGGRLPKTVPLSFLTRKWRRRVRSGSGDLDVRAWEVAVLVHLRDRLRAGDIWVEGSRAWRSFEDYLLPRPTFDLMRAEQRLGLAVPNSFDAWRKERTATLDARLKALAEAAAADAIPDATLDNKGLSISPIGEEERDRIVALSRRLYTLVPRVRITSLLAEVHRWTGFLDSFTHYRTGETAGDEAALMAAILADATNAGAERMAESSRGVTIHQMMLMIDRHLRSETYATATAVLVDAQQGHPFAAIWGDGHVSSSDGQFFPAGGRGEASLDYNAKYGKRPGASLYGFLSNRFASFFSRLISASESEAPYVLDGLVHNESSVEIHEHATDTAGATETIFAMFHLFGYRLIPRIRNLGGRRLFVIDPDRDYDPLDALIGGTISMGRIEPHWDEVLRLGASIGAGLVPPSVILKKIAATPRQNGLSVALREIGRIERSIFICDWLLDPKLRRRSHAILNKGESRHALARAVFLHQLGELRNRVAETMAYRASGLNLVVNAIILWNTVYLSRAVRFVHDQGTAIPDALLAQVAPLPWSHIALTGDYLWNEIDRPLERYRPIRANRFNPKNFVFP</sequence>
<dbReference type="AlphaFoldDB" id="A0A0D1JX55"/>
<evidence type="ECO:0000313" key="7">
    <source>
        <dbReference type="EMBL" id="KIU25823.1"/>
    </source>
</evidence>
<evidence type="ECO:0000256" key="3">
    <source>
        <dbReference type="ARBA" id="ARBA00023125"/>
    </source>
</evidence>
<dbReference type="NCBIfam" id="NF033527">
    <property type="entry name" value="transpos_Tn3"/>
    <property type="match status" value="1"/>
</dbReference>
<evidence type="ECO:0000259" key="6">
    <source>
        <dbReference type="Pfam" id="PF13700"/>
    </source>
</evidence>
<evidence type="ECO:0000256" key="4">
    <source>
        <dbReference type="ARBA" id="ARBA00023172"/>
    </source>
</evidence>
<dbReference type="InterPro" id="IPR047653">
    <property type="entry name" value="Tn3-like_transpos"/>
</dbReference>
<feature type="domain" description="Tn3 transposase DDE" evidence="5">
    <location>
        <begin position="576"/>
        <end position="961"/>
    </location>
</feature>
<evidence type="ECO:0000256" key="1">
    <source>
        <dbReference type="ARBA" id="ARBA00009402"/>
    </source>
</evidence>
<dbReference type="GO" id="GO:0003677">
    <property type="term" value="F:DNA binding"/>
    <property type="evidence" value="ECO:0007669"/>
    <property type="project" value="UniProtKB-KW"/>
</dbReference>
<proteinExistence type="inferred from homology"/>
<evidence type="ECO:0000313" key="8">
    <source>
        <dbReference type="Proteomes" id="UP000033203"/>
    </source>
</evidence>
<protein>
    <recommendedName>
        <fullName evidence="9">Transposase</fullName>
    </recommendedName>
</protein>
<name>A0A0D1JX55_9SPHN</name>
<dbReference type="GO" id="GO:0006313">
    <property type="term" value="P:DNA transposition"/>
    <property type="evidence" value="ECO:0007669"/>
    <property type="project" value="InterPro"/>
</dbReference>
<organism evidence="7 8">
    <name type="scientific">Sphingomonas melonis</name>
    <dbReference type="NCBI Taxonomy" id="152682"/>
    <lineage>
        <taxon>Bacteria</taxon>
        <taxon>Pseudomonadati</taxon>
        <taxon>Pseudomonadota</taxon>
        <taxon>Alphaproteobacteria</taxon>
        <taxon>Sphingomonadales</taxon>
        <taxon>Sphingomonadaceae</taxon>
        <taxon>Sphingomonas</taxon>
    </lineage>
</organism>
<evidence type="ECO:0008006" key="9">
    <source>
        <dbReference type="Google" id="ProtNLM"/>
    </source>
</evidence>
<dbReference type="Pfam" id="PF01526">
    <property type="entry name" value="DDE_Tnp_Tn3"/>
    <property type="match status" value="1"/>
</dbReference>
<dbReference type="InterPro" id="IPR025296">
    <property type="entry name" value="DUF4158"/>
</dbReference>
<dbReference type="PATRIC" id="fig|1549858.7.peg.4013"/>
<dbReference type="Pfam" id="PF13700">
    <property type="entry name" value="DUF4158"/>
    <property type="match status" value="1"/>
</dbReference>
<dbReference type="InterPro" id="IPR002513">
    <property type="entry name" value="Tn3_Tnp_DDE_dom"/>
</dbReference>
<dbReference type="Proteomes" id="UP000033203">
    <property type="component" value="Unassembled WGS sequence"/>
</dbReference>
<dbReference type="GO" id="GO:0004803">
    <property type="term" value="F:transposase activity"/>
    <property type="evidence" value="ECO:0007669"/>
    <property type="project" value="InterPro"/>
</dbReference>
<feature type="domain" description="DUF4158" evidence="6">
    <location>
        <begin position="3"/>
        <end position="163"/>
    </location>
</feature>
<evidence type="ECO:0000256" key="2">
    <source>
        <dbReference type="ARBA" id="ARBA00022578"/>
    </source>
</evidence>
<keyword evidence="4" id="KW-0233">DNA recombination</keyword>
<keyword evidence="2" id="KW-0815">Transposition</keyword>
<comment type="caution">
    <text evidence="7">The sequence shown here is derived from an EMBL/GenBank/DDBJ whole genome shotgun (WGS) entry which is preliminary data.</text>
</comment>
<evidence type="ECO:0000259" key="5">
    <source>
        <dbReference type="Pfam" id="PF01526"/>
    </source>
</evidence>
<keyword evidence="3" id="KW-0238">DNA-binding</keyword>
<dbReference type="EMBL" id="JXTP01000104">
    <property type="protein sequence ID" value="KIU25823.1"/>
    <property type="molecule type" value="Genomic_DNA"/>
</dbReference>
<gene>
    <name evidence="7" type="ORF">SR41_18090</name>
</gene>
<comment type="similarity">
    <text evidence="1">Belongs to the transposase 7 family.</text>
</comment>